<dbReference type="GeneID" id="54366860"/>
<dbReference type="Gene3D" id="2.170.270.10">
    <property type="entry name" value="SET domain"/>
    <property type="match status" value="1"/>
</dbReference>
<dbReference type="OrthoDB" id="265717at2759"/>
<dbReference type="InterPro" id="IPR046341">
    <property type="entry name" value="SET_dom_sf"/>
</dbReference>
<accession>A0A6J3LT31</accession>
<dbReference type="RefSeq" id="XP_033455480.1">
    <property type="nucleotide sequence ID" value="XM_033609059.1"/>
</dbReference>
<reference evidence="2" key="2">
    <citation type="submission" date="2020-04" db="EMBL/GenBank/DDBJ databases">
        <authorList>
            <consortium name="NCBI Genome Project"/>
        </authorList>
    </citation>
    <scope>NUCLEOTIDE SEQUENCE</scope>
    <source>
        <strain evidence="2">CBS 342.82</strain>
    </source>
</reference>
<evidence type="ECO:0000313" key="2">
    <source>
        <dbReference type="RefSeq" id="XP_033455480.1"/>
    </source>
</evidence>
<organism evidence="2">
    <name type="scientific">Dissoconium aciculare CBS 342.82</name>
    <dbReference type="NCBI Taxonomy" id="1314786"/>
    <lineage>
        <taxon>Eukaryota</taxon>
        <taxon>Fungi</taxon>
        <taxon>Dikarya</taxon>
        <taxon>Ascomycota</taxon>
        <taxon>Pezizomycotina</taxon>
        <taxon>Dothideomycetes</taxon>
        <taxon>Dothideomycetidae</taxon>
        <taxon>Mycosphaerellales</taxon>
        <taxon>Dissoconiaceae</taxon>
        <taxon>Dissoconium</taxon>
    </lineage>
</organism>
<protein>
    <recommendedName>
        <fullName evidence="3">SET domain-containing protein</fullName>
    </recommendedName>
</protein>
<name>A0A6J3LT31_9PEZI</name>
<evidence type="ECO:0008006" key="3">
    <source>
        <dbReference type="Google" id="ProtNLM"/>
    </source>
</evidence>
<dbReference type="AlphaFoldDB" id="A0A6J3LT31"/>
<proteinExistence type="predicted"/>
<dbReference type="Proteomes" id="UP000504637">
    <property type="component" value="Unplaced"/>
</dbReference>
<reference evidence="2" key="1">
    <citation type="submission" date="2020-01" db="EMBL/GenBank/DDBJ databases">
        <authorList>
            <consortium name="DOE Joint Genome Institute"/>
            <person name="Haridas S."/>
            <person name="Albert R."/>
            <person name="Binder M."/>
            <person name="Bloem J."/>
            <person name="Labutti K."/>
            <person name="Salamov A."/>
            <person name="Andreopoulos B."/>
            <person name="Baker S.E."/>
            <person name="Barry K."/>
            <person name="Bills G."/>
            <person name="Bluhm B.H."/>
            <person name="Cannon C."/>
            <person name="Castanera R."/>
            <person name="Culley D.E."/>
            <person name="Daum C."/>
            <person name="Ezra D."/>
            <person name="Gonzalez J.B."/>
            <person name="Henrissat B."/>
            <person name="Kuo A."/>
            <person name="Liang C."/>
            <person name="Lipzen A."/>
            <person name="Lutzoni F."/>
            <person name="Magnuson J."/>
            <person name="Mondo S."/>
            <person name="Nolan M."/>
            <person name="Ohm R."/>
            <person name="Pangilinan J."/>
            <person name="Park H.-J."/>
            <person name="Ramirez L."/>
            <person name="Alfaro M."/>
            <person name="Sun H."/>
            <person name="Tritt A."/>
            <person name="Yoshinaga Y."/>
            <person name="Zwiers L.-H."/>
            <person name="Turgeon B.G."/>
            <person name="Goodwin S.B."/>
            <person name="Spatafora J.W."/>
            <person name="Crous P.W."/>
            <person name="Grigoriev I.V."/>
        </authorList>
    </citation>
    <scope>NUCLEOTIDE SEQUENCE</scope>
    <source>
        <strain evidence="2">CBS 342.82</strain>
    </source>
</reference>
<reference evidence="2" key="3">
    <citation type="submission" date="2025-08" db="UniProtKB">
        <authorList>
            <consortium name="RefSeq"/>
        </authorList>
    </citation>
    <scope>IDENTIFICATION</scope>
    <source>
        <strain evidence="2">CBS 342.82</strain>
    </source>
</reference>
<keyword evidence="1" id="KW-1185">Reference proteome</keyword>
<evidence type="ECO:0000313" key="1">
    <source>
        <dbReference type="Proteomes" id="UP000504637"/>
    </source>
</evidence>
<gene>
    <name evidence="2" type="ORF">K489DRAFT_94143</name>
</gene>
<dbReference type="SUPFAM" id="SSF82199">
    <property type="entry name" value="SET domain"/>
    <property type="match status" value="1"/>
</dbReference>
<sequence>MEVKLAGQKGIGLFAKRDISFYDCTGTKNPYEEQPLFVVNQSLSSVNQWTIQEKLNSLRPIDLQALEHVPAVQILDRNSLLGLFRATAFALSHRSVTPFYTIYALANPSCTPTIFFCVHPFAIGLFVFMECDVKAGDELCYAYTASVACMTTAERQEFFSDARHIDAFTCRCELCSAPPDHIRQLSDMRRCAMRHLLYLLKGCDLPDVPRRIPRMRRDPPGSKLRVWHN</sequence>